<reference evidence="7 8" key="1">
    <citation type="submission" date="2024-03" db="EMBL/GenBank/DDBJ databases">
        <title>Novel species of the genus Variovorax.</title>
        <authorList>
            <person name="Liu Q."/>
            <person name="Xin Y.-H."/>
        </authorList>
    </citation>
    <scope>NUCLEOTIDE SEQUENCE [LARGE SCALE GENOMIC DNA]</scope>
    <source>
        <strain evidence="7 8">KACC 18899</strain>
    </source>
</reference>
<organism evidence="7 8">
    <name type="scientific">Variovorax ureilyticus</name>
    <dbReference type="NCBI Taxonomy" id="1836198"/>
    <lineage>
        <taxon>Bacteria</taxon>
        <taxon>Pseudomonadati</taxon>
        <taxon>Pseudomonadota</taxon>
        <taxon>Betaproteobacteria</taxon>
        <taxon>Burkholderiales</taxon>
        <taxon>Comamonadaceae</taxon>
        <taxon>Variovorax</taxon>
    </lineage>
</organism>
<dbReference type="PANTHER" id="PTHR34584:SF1">
    <property type="entry name" value="NA(+)_H(+) ANTIPORTER SUBUNIT E1"/>
    <property type="match status" value="1"/>
</dbReference>
<dbReference type="PIRSF" id="PIRSF019239">
    <property type="entry name" value="MrpE"/>
    <property type="match status" value="1"/>
</dbReference>
<evidence type="ECO:0000256" key="6">
    <source>
        <dbReference type="ARBA" id="ARBA00023136"/>
    </source>
</evidence>
<comment type="caution">
    <text evidence="7">The sequence shown here is derived from an EMBL/GenBank/DDBJ whole genome shotgun (WGS) entry which is preliminary data.</text>
</comment>
<evidence type="ECO:0000256" key="3">
    <source>
        <dbReference type="ARBA" id="ARBA00022475"/>
    </source>
</evidence>
<keyword evidence="6" id="KW-0472">Membrane</keyword>
<accession>A0ABU8VG16</accession>
<dbReference type="InterPro" id="IPR002758">
    <property type="entry name" value="Cation_antiport_E"/>
</dbReference>
<comment type="similarity">
    <text evidence="2">Belongs to the CPA3 antiporters (TC 2.A.63) subunit E family.</text>
</comment>
<dbReference type="NCBIfam" id="NF006520">
    <property type="entry name" value="PRK08965.1-4"/>
    <property type="match status" value="1"/>
</dbReference>
<keyword evidence="3" id="KW-1003">Cell membrane</keyword>
<name>A0ABU8VG16_9BURK</name>
<dbReference type="NCBIfam" id="NF006518">
    <property type="entry name" value="PRK08965.1-2"/>
    <property type="match status" value="1"/>
</dbReference>
<keyword evidence="8" id="KW-1185">Reference proteome</keyword>
<keyword evidence="5" id="KW-1133">Transmembrane helix</keyword>
<comment type="subcellular location">
    <subcellularLocation>
        <location evidence="1">Cell membrane</location>
        <topology evidence="1">Multi-pass membrane protein</topology>
    </subcellularLocation>
</comment>
<gene>
    <name evidence="7" type="ORF">WKW77_16110</name>
</gene>
<dbReference type="RefSeq" id="WP_340358002.1">
    <property type="nucleotide sequence ID" value="NZ_JBBKZU010000006.1"/>
</dbReference>
<sequence>MKRWLPFPPLSLGLFVVWLLLNQSLDVATLLLAAIFAIAVPLLTQSLRPRGTVRIRRPGTAVKLAFVVVHDMVESAITVARLLLTRRNDEMQSRFVRVPLELRDPNALAALAMIVCLTPGTAWGEISLDRSSLLIHLFDERDPEAFIALVKSRYERPLMEIFES</sequence>
<dbReference type="EMBL" id="JBBKZU010000006">
    <property type="protein sequence ID" value="MEJ8812610.1"/>
    <property type="molecule type" value="Genomic_DNA"/>
</dbReference>
<evidence type="ECO:0000313" key="8">
    <source>
        <dbReference type="Proteomes" id="UP001365846"/>
    </source>
</evidence>
<dbReference type="Pfam" id="PF01899">
    <property type="entry name" value="MNHE"/>
    <property type="match status" value="1"/>
</dbReference>
<evidence type="ECO:0000256" key="1">
    <source>
        <dbReference type="ARBA" id="ARBA00004651"/>
    </source>
</evidence>
<evidence type="ECO:0000256" key="2">
    <source>
        <dbReference type="ARBA" id="ARBA00006228"/>
    </source>
</evidence>
<dbReference type="PANTHER" id="PTHR34584">
    <property type="entry name" value="NA(+)/H(+) ANTIPORTER SUBUNIT E1"/>
    <property type="match status" value="1"/>
</dbReference>
<evidence type="ECO:0000256" key="5">
    <source>
        <dbReference type="ARBA" id="ARBA00022989"/>
    </source>
</evidence>
<protein>
    <submittedName>
        <fullName evidence="7">Na+/H+ antiporter subunit E</fullName>
    </submittedName>
</protein>
<proteinExistence type="inferred from homology"/>
<evidence type="ECO:0000313" key="7">
    <source>
        <dbReference type="EMBL" id="MEJ8812610.1"/>
    </source>
</evidence>
<evidence type="ECO:0000256" key="4">
    <source>
        <dbReference type="ARBA" id="ARBA00022692"/>
    </source>
</evidence>
<dbReference type="Proteomes" id="UP001365846">
    <property type="component" value="Unassembled WGS sequence"/>
</dbReference>
<keyword evidence="4" id="KW-0812">Transmembrane</keyword>